<dbReference type="GO" id="GO:0015977">
    <property type="term" value="P:carbon fixation"/>
    <property type="evidence" value="ECO:0007669"/>
    <property type="project" value="UniProtKB-KW"/>
</dbReference>
<evidence type="ECO:0000256" key="1">
    <source>
        <dbReference type="ARBA" id="ARBA00022842"/>
    </source>
</evidence>
<feature type="non-terminal residue" evidence="4">
    <location>
        <position position="79"/>
    </location>
</feature>
<dbReference type="EMBL" id="QNVH01000090">
    <property type="protein sequence ID" value="TDA37002.1"/>
    <property type="molecule type" value="Genomic_DNA"/>
</dbReference>
<accession>A0A523B7Y9</accession>
<dbReference type="AlphaFoldDB" id="A0A523B7Y9"/>
<sequence>MSTQHPDNANLPAWCTGSVIEGNAEIHEVYFAFHDLGCQEVMWDSEGKDVDTRVVRKLLSSYPEYFSANQLGKDVFLTY</sequence>
<organism evidence="4 5">
    <name type="scientific">Thermoproteota archaeon</name>
    <dbReference type="NCBI Taxonomy" id="2056631"/>
    <lineage>
        <taxon>Archaea</taxon>
        <taxon>Thermoproteota</taxon>
    </lineage>
</organism>
<dbReference type="InterPro" id="IPR007566">
    <property type="entry name" value="PEP_COase_arc-type"/>
</dbReference>
<evidence type="ECO:0000256" key="3">
    <source>
        <dbReference type="ARBA" id="ARBA00023300"/>
    </source>
</evidence>
<comment type="caution">
    <text evidence="4">The sequence shown here is derived from an EMBL/GenBank/DDBJ whole genome shotgun (WGS) entry which is preliminary data.</text>
</comment>
<evidence type="ECO:0000256" key="2">
    <source>
        <dbReference type="ARBA" id="ARBA00023239"/>
    </source>
</evidence>
<evidence type="ECO:0000313" key="5">
    <source>
        <dbReference type="Proteomes" id="UP000315399"/>
    </source>
</evidence>
<dbReference type="Proteomes" id="UP000315399">
    <property type="component" value="Unassembled WGS sequence"/>
</dbReference>
<keyword evidence="3" id="KW-0120">Carbon dioxide fixation</keyword>
<keyword evidence="1" id="KW-0460">Magnesium</keyword>
<name>A0A523B7Y9_9CREN</name>
<dbReference type="GO" id="GO:0008964">
    <property type="term" value="F:phosphoenolpyruvate carboxylase activity"/>
    <property type="evidence" value="ECO:0007669"/>
    <property type="project" value="InterPro"/>
</dbReference>
<evidence type="ECO:0000313" key="4">
    <source>
        <dbReference type="EMBL" id="TDA37002.1"/>
    </source>
</evidence>
<dbReference type="Pfam" id="PF14010">
    <property type="entry name" value="PEPcase_2"/>
    <property type="match status" value="1"/>
</dbReference>
<protein>
    <submittedName>
        <fullName evidence="4">Phosphoenolpyruvate carboxylase</fullName>
    </submittedName>
</protein>
<gene>
    <name evidence="4" type="ORF">DSO08_06180</name>
</gene>
<keyword evidence="2" id="KW-0456">Lyase</keyword>
<dbReference type="GO" id="GO:0006099">
    <property type="term" value="P:tricarboxylic acid cycle"/>
    <property type="evidence" value="ECO:0007669"/>
    <property type="project" value="InterPro"/>
</dbReference>
<reference evidence="4 5" key="1">
    <citation type="journal article" date="2019" name="Nat. Microbiol.">
        <title>Expanding anaerobic alkane metabolism in the domain of Archaea.</title>
        <authorList>
            <person name="Wang Y."/>
            <person name="Wegener G."/>
            <person name="Hou J."/>
            <person name="Wang F."/>
            <person name="Xiao X."/>
        </authorList>
    </citation>
    <scope>NUCLEOTIDE SEQUENCE [LARGE SCALE GENOMIC DNA]</scope>
    <source>
        <strain evidence="4">WYZ-LMO10</strain>
    </source>
</reference>
<proteinExistence type="predicted"/>